<gene>
    <name evidence="2" type="ORF">QRO08_19805</name>
</gene>
<accession>A0ABY9AMJ9</accession>
<dbReference type="Proteomes" id="UP001242732">
    <property type="component" value="Chromosome"/>
</dbReference>
<dbReference type="RefSeq" id="WP_011794174.1">
    <property type="nucleotide sequence ID" value="NZ_CP023687.1"/>
</dbReference>
<dbReference type="Gene3D" id="3.30.750.24">
    <property type="entry name" value="STAS domain"/>
    <property type="match status" value="1"/>
</dbReference>
<organism evidence="2 3">
    <name type="scientific">Paracidovorax citrulli</name>
    <name type="common">Acidovorax citrulli</name>
    <dbReference type="NCBI Taxonomy" id="80869"/>
    <lineage>
        <taxon>Bacteria</taxon>
        <taxon>Pseudomonadati</taxon>
        <taxon>Pseudomonadota</taxon>
        <taxon>Betaproteobacteria</taxon>
        <taxon>Burkholderiales</taxon>
        <taxon>Comamonadaceae</taxon>
        <taxon>Paracidovorax</taxon>
    </lineage>
</organism>
<dbReference type="Pfam" id="PF13466">
    <property type="entry name" value="STAS_2"/>
    <property type="match status" value="1"/>
</dbReference>
<dbReference type="GeneID" id="79790673"/>
<dbReference type="InterPro" id="IPR058548">
    <property type="entry name" value="MlaB-like_STAS"/>
</dbReference>
<evidence type="ECO:0000313" key="3">
    <source>
        <dbReference type="Proteomes" id="UP001242732"/>
    </source>
</evidence>
<sequence>MLVLPTELTHRQAEACLRMLLQGLKAHRDEILVVDAAPLASFDSSALAVLLECRRAALLENRRFEVKDLPAGLAKLAGLYGVGELLAGPAVAAAAD</sequence>
<evidence type="ECO:0000259" key="1">
    <source>
        <dbReference type="Pfam" id="PF13466"/>
    </source>
</evidence>
<reference evidence="2 3" key="1">
    <citation type="submission" date="2023-06" db="EMBL/GenBank/DDBJ databases">
        <authorList>
            <person name="Ham H."/>
            <person name="Park D.S."/>
        </authorList>
    </citation>
    <scope>NUCLEOTIDE SEQUENCE [LARGE SCALE GENOMIC DNA]</scope>
    <source>
        <strain evidence="2 3">KACC 17005</strain>
    </source>
</reference>
<dbReference type="SUPFAM" id="SSF52091">
    <property type="entry name" value="SpoIIaa-like"/>
    <property type="match status" value="1"/>
</dbReference>
<dbReference type="InterPro" id="IPR036513">
    <property type="entry name" value="STAS_dom_sf"/>
</dbReference>
<name>A0ABY9AMJ9_PARCI</name>
<keyword evidence="3" id="KW-1185">Reference proteome</keyword>
<feature type="domain" description="MlaB-like STAS" evidence="1">
    <location>
        <begin position="2"/>
        <end position="82"/>
    </location>
</feature>
<evidence type="ECO:0000313" key="2">
    <source>
        <dbReference type="EMBL" id="WIY48044.1"/>
    </source>
</evidence>
<protein>
    <submittedName>
        <fullName evidence="2">STAS domain-containing protein</fullName>
    </submittedName>
</protein>
<proteinExistence type="predicted"/>
<dbReference type="EMBL" id="CP127363">
    <property type="protein sequence ID" value="WIY48044.1"/>
    <property type="molecule type" value="Genomic_DNA"/>
</dbReference>